<name>A0ABV9HT52_9FLAO</name>
<feature type="domain" description="Amine oxidase" evidence="6">
    <location>
        <begin position="12"/>
        <end position="497"/>
    </location>
</feature>
<evidence type="ECO:0000313" key="7">
    <source>
        <dbReference type="EMBL" id="MFC4633341.1"/>
    </source>
</evidence>
<dbReference type="Pfam" id="PF01593">
    <property type="entry name" value="Amino_oxidase"/>
    <property type="match status" value="1"/>
</dbReference>
<dbReference type="SUPFAM" id="SSF63380">
    <property type="entry name" value="Riboflavin synthase domain-like"/>
    <property type="match status" value="1"/>
</dbReference>
<evidence type="ECO:0000256" key="3">
    <source>
        <dbReference type="ARBA" id="ARBA00022827"/>
    </source>
</evidence>
<proteinExistence type="predicted"/>
<evidence type="ECO:0000313" key="8">
    <source>
        <dbReference type="Proteomes" id="UP001596043"/>
    </source>
</evidence>
<keyword evidence="4" id="KW-0521">NADP</keyword>
<gene>
    <name evidence="7" type="ORF">ACFO3O_05450</name>
</gene>
<dbReference type="SUPFAM" id="SSF51905">
    <property type="entry name" value="FAD/NAD(P)-binding domain"/>
    <property type="match status" value="1"/>
</dbReference>
<evidence type="ECO:0000259" key="6">
    <source>
        <dbReference type="Pfam" id="PF01593"/>
    </source>
</evidence>
<dbReference type="Proteomes" id="UP001596043">
    <property type="component" value="Unassembled WGS sequence"/>
</dbReference>
<keyword evidence="1" id="KW-0285">Flavoprotein</keyword>
<dbReference type="Gene3D" id="3.50.50.60">
    <property type="entry name" value="FAD/NAD(P)-binding domain"/>
    <property type="match status" value="2"/>
</dbReference>
<dbReference type="InterPro" id="IPR052206">
    <property type="entry name" value="Retinol_saturase"/>
</dbReference>
<accession>A0ABV9HT52</accession>
<dbReference type="RefSeq" id="WP_379977542.1">
    <property type="nucleotide sequence ID" value="NZ_JBHSFV010000002.1"/>
</dbReference>
<dbReference type="InterPro" id="IPR002937">
    <property type="entry name" value="Amino_oxidase"/>
</dbReference>
<comment type="caution">
    <text evidence="7">The sequence shown here is derived from an EMBL/GenBank/DDBJ whole genome shotgun (WGS) entry which is preliminary data.</text>
</comment>
<evidence type="ECO:0000256" key="5">
    <source>
        <dbReference type="ARBA" id="ARBA00023027"/>
    </source>
</evidence>
<evidence type="ECO:0000256" key="1">
    <source>
        <dbReference type="ARBA" id="ARBA00022630"/>
    </source>
</evidence>
<evidence type="ECO:0000256" key="2">
    <source>
        <dbReference type="ARBA" id="ARBA00022729"/>
    </source>
</evidence>
<keyword evidence="5" id="KW-0520">NAD</keyword>
<keyword evidence="3" id="KW-0274">FAD</keyword>
<reference evidence="8" key="1">
    <citation type="journal article" date="2019" name="Int. J. Syst. Evol. Microbiol.">
        <title>The Global Catalogue of Microorganisms (GCM) 10K type strain sequencing project: providing services to taxonomists for standard genome sequencing and annotation.</title>
        <authorList>
            <consortium name="The Broad Institute Genomics Platform"/>
            <consortium name="The Broad Institute Genome Sequencing Center for Infectious Disease"/>
            <person name="Wu L."/>
            <person name="Ma J."/>
        </authorList>
    </citation>
    <scope>NUCLEOTIDE SEQUENCE [LARGE SCALE GENOMIC DNA]</scope>
    <source>
        <strain evidence="8">YJ-61-S</strain>
    </source>
</reference>
<dbReference type="EMBL" id="JBHSFV010000002">
    <property type="protein sequence ID" value="MFC4633341.1"/>
    <property type="molecule type" value="Genomic_DNA"/>
</dbReference>
<dbReference type="InterPro" id="IPR036188">
    <property type="entry name" value="FAD/NAD-bd_sf"/>
</dbReference>
<dbReference type="InterPro" id="IPR017938">
    <property type="entry name" value="Riboflavin_synthase-like_b-brl"/>
</dbReference>
<keyword evidence="2" id="KW-0732">Signal</keyword>
<dbReference type="Gene3D" id="2.40.30.10">
    <property type="entry name" value="Translation factors"/>
    <property type="match status" value="1"/>
</dbReference>
<protein>
    <submittedName>
        <fullName evidence="7">FAD-dependent oxidoreductase</fullName>
    </submittedName>
</protein>
<organism evidence="7 8">
    <name type="scientific">Dokdonia ponticola</name>
    <dbReference type="NCBI Taxonomy" id="2041041"/>
    <lineage>
        <taxon>Bacteria</taxon>
        <taxon>Pseudomonadati</taxon>
        <taxon>Bacteroidota</taxon>
        <taxon>Flavobacteriia</taxon>
        <taxon>Flavobacteriales</taxon>
        <taxon>Flavobacteriaceae</taxon>
        <taxon>Dokdonia</taxon>
    </lineage>
</organism>
<keyword evidence="8" id="KW-1185">Reference proteome</keyword>
<evidence type="ECO:0000256" key="4">
    <source>
        <dbReference type="ARBA" id="ARBA00022857"/>
    </source>
</evidence>
<sequence length="613" mass="68772">MKYNTIIIGGGLAGLTAGATLTKFGKKVLLLEQHYKPGGCATTFKRGDFIIEVGLHEMCGLEKEGSILRLFDMLDVNKKVELLQVPELYAVHSDQETFVFPHTYAAASKALIDKYPEDKKGIKRLMKLLASIRREGVKLPRTPLKRKLMYPLMPLLYPNLVEASRHTVGSWLDTYITNENAKLDLVAHIAYWGDDPYTLSMFYYGLPFSSFIGSGGFFIKGGSQVLSDHLASYIQKHGGTVLLGKKAEKIMTKNGKVTGVRFRESFHSNTEPETISCDNIVVNCAIPIVPDMLDDPYASLLKKKIDSQQISCALFCLYLGFKSDIAAYGVAHYSNYIKGDDVKSLKDVHANYTGDWSKRSFILVDYSKIDSHLAPPGKSVGAICCVDYLKDWDGLSKEAYKEKKEEVAQILLGRLEKQFPGIRESIEYYEVATPKTIKRFTSNTDGAVYGFAQSKEQSATKRFRNNFLIPNLYFASAWTFPGGGFEGAIMGGFLAALQMNRDKIWSACDHTTYVDQRIVTFLGHKKIDDKTLELSFEKPAKFQHQKGQYAILNLIKPKVTELDVPYRWLPVSSSPKEDSIRFHIKLDNSSFSKSCERIETGDEATIFGPMVYS</sequence>
<dbReference type="PANTHER" id="PTHR46091:SF3">
    <property type="entry name" value="AMINE OXIDASE DOMAIN-CONTAINING PROTEIN"/>
    <property type="match status" value="1"/>
</dbReference>
<dbReference type="PANTHER" id="PTHR46091">
    <property type="entry name" value="BLR7054 PROTEIN"/>
    <property type="match status" value="1"/>
</dbReference>